<dbReference type="AlphaFoldDB" id="A0AA43RJU8"/>
<reference evidence="4" key="1">
    <citation type="submission" date="2023-07" db="EMBL/GenBank/DDBJ databases">
        <title>Between Cages and Wild: Unraveling the Impact of Captivity on Animal Microbiomes and Antimicrobial Resistance.</title>
        <authorList>
            <person name="Schmartz G.P."/>
            <person name="Rehner J."/>
            <person name="Schuff M.J."/>
            <person name="Becker S.L."/>
            <person name="Kravczyk M."/>
            <person name="Gurevich A."/>
            <person name="Francke R."/>
            <person name="Mueller R."/>
            <person name="Keller V."/>
            <person name="Keller A."/>
        </authorList>
    </citation>
    <scope>NUCLEOTIDE SEQUENCE</scope>
    <source>
        <strain evidence="4">S12M_St_49</strain>
    </source>
</reference>
<evidence type="ECO:0000313" key="5">
    <source>
        <dbReference type="Proteomes" id="UP001168575"/>
    </source>
</evidence>
<protein>
    <submittedName>
        <fullName evidence="4">ATP-binding protein</fullName>
    </submittedName>
</protein>
<evidence type="ECO:0000259" key="3">
    <source>
        <dbReference type="Pfam" id="PF13581"/>
    </source>
</evidence>
<keyword evidence="4" id="KW-0067">ATP-binding</keyword>
<keyword evidence="4" id="KW-0547">Nucleotide-binding</keyword>
<dbReference type="Proteomes" id="UP001168575">
    <property type="component" value="Unassembled WGS sequence"/>
</dbReference>
<dbReference type="InterPro" id="IPR036890">
    <property type="entry name" value="HATPase_C_sf"/>
</dbReference>
<dbReference type="InterPro" id="IPR002575">
    <property type="entry name" value="Aminoglycoside_PTrfase"/>
</dbReference>
<dbReference type="Pfam" id="PF01636">
    <property type="entry name" value="APH"/>
    <property type="match status" value="1"/>
</dbReference>
<evidence type="ECO:0000313" key="4">
    <source>
        <dbReference type="EMBL" id="MDO4842764.1"/>
    </source>
</evidence>
<dbReference type="GO" id="GO:0005524">
    <property type="term" value="F:ATP binding"/>
    <property type="evidence" value="ECO:0007669"/>
    <property type="project" value="UniProtKB-KW"/>
</dbReference>
<evidence type="ECO:0000256" key="1">
    <source>
        <dbReference type="ARBA" id="ARBA00022527"/>
    </source>
</evidence>
<dbReference type="Gene3D" id="3.90.1200.10">
    <property type="match status" value="1"/>
</dbReference>
<keyword evidence="1" id="KW-0808">Transferase</keyword>
<dbReference type="CDD" id="cd16936">
    <property type="entry name" value="HATPase_RsbW-like"/>
    <property type="match status" value="1"/>
</dbReference>
<organism evidence="4 5">
    <name type="scientific">Phoenicibacter congonensis</name>
    <dbReference type="NCBI Taxonomy" id="1944646"/>
    <lineage>
        <taxon>Bacteria</taxon>
        <taxon>Bacillati</taxon>
        <taxon>Actinomycetota</taxon>
        <taxon>Coriobacteriia</taxon>
        <taxon>Eggerthellales</taxon>
        <taxon>Eggerthellaceae</taxon>
        <taxon>Phoenicibacter</taxon>
    </lineage>
</organism>
<feature type="domain" description="Histidine kinase/HSP90-like ATPase" evidence="3">
    <location>
        <begin position="201"/>
        <end position="328"/>
    </location>
</feature>
<dbReference type="PANTHER" id="PTHR35526:SF6">
    <property type="entry name" value="SLR1861 PROTEIN"/>
    <property type="match status" value="1"/>
</dbReference>
<dbReference type="GO" id="GO:0004674">
    <property type="term" value="F:protein serine/threonine kinase activity"/>
    <property type="evidence" value="ECO:0007669"/>
    <property type="project" value="UniProtKB-KW"/>
</dbReference>
<dbReference type="Gene3D" id="3.30.565.10">
    <property type="entry name" value="Histidine kinase-like ATPase, C-terminal domain"/>
    <property type="match status" value="1"/>
</dbReference>
<dbReference type="SUPFAM" id="SSF56112">
    <property type="entry name" value="Protein kinase-like (PK-like)"/>
    <property type="match status" value="1"/>
</dbReference>
<dbReference type="InterPro" id="IPR050267">
    <property type="entry name" value="Anti-sigma-factor_SerPK"/>
</dbReference>
<dbReference type="InterPro" id="IPR003594">
    <property type="entry name" value="HATPase_dom"/>
</dbReference>
<dbReference type="PANTHER" id="PTHR35526">
    <property type="entry name" value="ANTI-SIGMA-F FACTOR RSBW-RELATED"/>
    <property type="match status" value="1"/>
</dbReference>
<dbReference type="Pfam" id="PF13581">
    <property type="entry name" value="HATPase_c_2"/>
    <property type="match status" value="1"/>
</dbReference>
<evidence type="ECO:0000259" key="2">
    <source>
        <dbReference type="Pfam" id="PF01636"/>
    </source>
</evidence>
<proteinExistence type="predicted"/>
<gene>
    <name evidence="4" type="ORF">Q3982_08835</name>
</gene>
<sequence length="330" mass="37383">EYVGMLKKIHSTVVPAGRLPSAKEDMLKAVRRMKDMLPDGLGDKLLRMTEEIPESDRMIHGDFHTKNIVLTGDEVLVIDMDTLSVGHPIFDLVQMYNSYVGFSELDPEIVLAFQGYPARIARRFWHESLAAYLGTHDEDMIGNVERKIRCLAYADLLDWSVRHPEEDPEKDKITSAYRLEQLTQILRTTDSLLFHVSEQEFDADAERLHEVTDFVDGFLDGIDCPMKIRMQIAVAAEEIFINIANYAYAPRNGKASVRLESEMSPKSVTISFIDGGKPFDPTAKPDPDVTLSAEEREIGGLGIFMTKKIMDEVRYEYAGGKNILTMKKFI</sequence>
<comment type="caution">
    <text evidence="4">The sequence shown here is derived from an EMBL/GenBank/DDBJ whole genome shotgun (WGS) entry which is preliminary data.</text>
</comment>
<name>A0AA43RJU8_9ACTN</name>
<dbReference type="EMBL" id="JAUMVS010000298">
    <property type="protein sequence ID" value="MDO4842764.1"/>
    <property type="molecule type" value="Genomic_DNA"/>
</dbReference>
<keyword evidence="1" id="KW-0418">Kinase</keyword>
<dbReference type="InterPro" id="IPR011009">
    <property type="entry name" value="Kinase-like_dom_sf"/>
</dbReference>
<feature type="domain" description="Aminoglycoside phosphotransferase" evidence="2">
    <location>
        <begin position="5"/>
        <end position="114"/>
    </location>
</feature>
<accession>A0AA43RJU8</accession>
<feature type="non-terminal residue" evidence="4">
    <location>
        <position position="1"/>
    </location>
</feature>
<keyword evidence="5" id="KW-1185">Reference proteome</keyword>
<keyword evidence="1" id="KW-0723">Serine/threonine-protein kinase</keyword>